<dbReference type="InterPro" id="IPR011263">
    <property type="entry name" value="DNA-dir_RNA_pol_RpoA/D/Rpb3"/>
</dbReference>
<keyword evidence="2" id="KW-0240">DNA-directed RNA polymerase</keyword>
<comment type="subcellular location">
    <subcellularLocation>
        <location evidence="1">Virion</location>
    </subcellularLocation>
</comment>
<dbReference type="AlphaFoldDB" id="A0A6C0CXT4"/>
<accession>A0A6C0CXT4</accession>
<evidence type="ECO:0000259" key="5">
    <source>
        <dbReference type="SMART" id="SM00662"/>
    </source>
</evidence>
<evidence type="ECO:0000256" key="1">
    <source>
        <dbReference type="ARBA" id="ARBA00004328"/>
    </source>
</evidence>
<name>A0A6C0CXT4_9ZZZZ</name>
<dbReference type="SUPFAM" id="SSF56553">
    <property type="entry name" value="Insert subdomain of RNA polymerase alpha subunit"/>
    <property type="match status" value="1"/>
</dbReference>
<evidence type="ECO:0000256" key="3">
    <source>
        <dbReference type="ARBA" id="ARBA00022844"/>
    </source>
</evidence>
<dbReference type="InterPro" id="IPR009025">
    <property type="entry name" value="RBP11-like_dimer"/>
</dbReference>
<dbReference type="Gene3D" id="3.30.1360.10">
    <property type="entry name" value="RNA polymerase, RBP11-like subunit"/>
    <property type="match status" value="2"/>
</dbReference>
<dbReference type="GO" id="GO:0046983">
    <property type="term" value="F:protein dimerization activity"/>
    <property type="evidence" value="ECO:0007669"/>
    <property type="project" value="InterPro"/>
</dbReference>
<dbReference type="GO" id="GO:0006351">
    <property type="term" value="P:DNA-templated transcription"/>
    <property type="evidence" value="ECO:0007669"/>
    <property type="project" value="InterPro"/>
</dbReference>
<dbReference type="GO" id="GO:0000428">
    <property type="term" value="C:DNA-directed RNA polymerase complex"/>
    <property type="evidence" value="ECO:0007669"/>
    <property type="project" value="UniProtKB-KW"/>
</dbReference>
<feature type="domain" description="DNA-directed RNA polymerase RpoA/D/Rpb3-type" evidence="5">
    <location>
        <begin position="12"/>
        <end position="280"/>
    </location>
</feature>
<sequence>MEYINIKDSNDELSFELKGDESVGLDKSIMNGIRRTLISSIDTVSFDNIKILENNTSVHNEYLKQRISLIPLNIDPAKYKNDYLFMIDVTNDKDNPVLKVTTNDFNIYPLKKTSAYKDNVTIDDYDLDNKLSDKLKNIIIKPFKIRDIISYIFITELKSTNSNEKQSLKLYAIPNVGTGYDHAKYNNISNCLYTFHIDEEQFNESLNDQIKIKNIDKDNLDDFKVDYRFENIERFYHRDINTEPYWYDFNITGYHYYSPIILYKQSINILINKLKDCIQEFDKILLLDVESKFKYTKKDKLFIIKMPDYDDTIGNIIQSHVSNLNEKSFINICGYRKPHPLEFYIELNLSPKEMFSNDNQTLNMLIQSLNNIILKIIDILNEINNKI</sequence>
<dbReference type="Pfam" id="PF13656">
    <property type="entry name" value="RNA_pol_L_2"/>
    <property type="match status" value="1"/>
</dbReference>
<keyword evidence="4" id="KW-0804">Transcription</keyword>
<protein>
    <recommendedName>
        <fullName evidence="5">DNA-directed RNA polymerase RpoA/D/Rpb3-type domain-containing protein</fullName>
    </recommendedName>
</protein>
<reference evidence="6" key="1">
    <citation type="journal article" date="2020" name="Nature">
        <title>Giant virus diversity and host interactions through global metagenomics.</title>
        <authorList>
            <person name="Schulz F."/>
            <person name="Roux S."/>
            <person name="Paez-Espino D."/>
            <person name="Jungbluth S."/>
            <person name="Walsh D.A."/>
            <person name="Denef V.J."/>
            <person name="McMahon K.D."/>
            <person name="Konstantinidis K.T."/>
            <person name="Eloe-Fadrosh E.A."/>
            <person name="Kyrpides N.C."/>
            <person name="Woyke T."/>
        </authorList>
    </citation>
    <scope>NUCLEOTIDE SEQUENCE</scope>
    <source>
        <strain evidence="6">GVMAG-M-3300023110-24</strain>
    </source>
</reference>
<dbReference type="InterPro" id="IPR050518">
    <property type="entry name" value="Rpo3/RPB3_RNA_Pol_subunit"/>
</dbReference>
<dbReference type="EMBL" id="MN739508">
    <property type="protein sequence ID" value="QHT09121.1"/>
    <property type="molecule type" value="Genomic_DNA"/>
</dbReference>
<dbReference type="InterPro" id="IPR036603">
    <property type="entry name" value="RBP11-like"/>
</dbReference>
<evidence type="ECO:0000313" key="6">
    <source>
        <dbReference type="EMBL" id="QHT09121.1"/>
    </source>
</evidence>
<dbReference type="GO" id="GO:0044423">
    <property type="term" value="C:virion component"/>
    <property type="evidence" value="ECO:0007669"/>
    <property type="project" value="UniProtKB-KW"/>
</dbReference>
<dbReference type="PANTHER" id="PTHR11800:SF2">
    <property type="entry name" value="DNA-DIRECTED RNA POLYMERASE II SUBUNIT RPB3"/>
    <property type="match status" value="1"/>
</dbReference>
<proteinExistence type="predicted"/>
<evidence type="ECO:0000256" key="4">
    <source>
        <dbReference type="ARBA" id="ARBA00023163"/>
    </source>
</evidence>
<dbReference type="GO" id="GO:0003899">
    <property type="term" value="F:DNA-directed RNA polymerase activity"/>
    <property type="evidence" value="ECO:0007669"/>
    <property type="project" value="InterPro"/>
</dbReference>
<keyword evidence="3" id="KW-0946">Virion</keyword>
<organism evidence="6">
    <name type="scientific">viral metagenome</name>
    <dbReference type="NCBI Taxonomy" id="1070528"/>
    <lineage>
        <taxon>unclassified sequences</taxon>
        <taxon>metagenomes</taxon>
        <taxon>organismal metagenomes</taxon>
    </lineage>
</organism>
<dbReference type="SUPFAM" id="SSF55257">
    <property type="entry name" value="RBP11-like subunits of RNA polymerase"/>
    <property type="match status" value="2"/>
</dbReference>
<dbReference type="InterPro" id="IPR036643">
    <property type="entry name" value="RNApol_insert_sf"/>
</dbReference>
<dbReference type="PANTHER" id="PTHR11800">
    <property type="entry name" value="DNA-DIRECTED RNA POLYMERASE"/>
    <property type="match status" value="1"/>
</dbReference>
<evidence type="ECO:0000256" key="2">
    <source>
        <dbReference type="ARBA" id="ARBA00022478"/>
    </source>
</evidence>
<dbReference type="SMART" id="SM00662">
    <property type="entry name" value="RPOLD"/>
    <property type="match status" value="1"/>
</dbReference>
<dbReference type="Gene3D" id="2.170.120.12">
    <property type="entry name" value="DNA-directed RNA polymerase, insert domain"/>
    <property type="match status" value="1"/>
</dbReference>